<sequence length="131" mass="15149">MRHGVYWNANVRDHSDNPFYDPTSDQDQVNIVESRAWIYVDWTISLCTRIALGGLFIYIFRKCTKLLLGRLFKTTLRPPTHKSKDDDGQKMKPNHGIPRFTPKMVTDVVVYFGIAVLAVDSMPRLFEFLAI</sequence>
<dbReference type="AlphaFoldDB" id="A0A507FVX3"/>
<protein>
    <submittedName>
        <fullName evidence="2">Uncharacterized protein</fullName>
    </submittedName>
</protein>
<gene>
    <name evidence="2" type="ORF">CcCBS67573_g00169</name>
</gene>
<evidence type="ECO:0000313" key="2">
    <source>
        <dbReference type="EMBL" id="TPX78617.1"/>
    </source>
</evidence>
<reference evidence="2 3" key="1">
    <citation type="journal article" date="2019" name="Sci. Rep.">
        <title>Comparative genomics of chytrid fungi reveal insights into the obligate biotrophic and pathogenic lifestyle of Synchytrium endobioticum.</title>
        <authorList>
            <person name="van de Vossenberg B.T.L.H."/>
            <person name="Warris S."/>
            <person name="Nguyen H.D.T."/>
            <person name="van Gent-Pelzer M.P.E."/>
            <person name="Joly D.L."/>
            <person name="van de Geest H.C."/>
            <person name="Bonants P.J.M."/>
            <person name="Smith D.S."/>
            <person name="Levesque C.A."/>
            <person name="van der Lee T.A.J."/>
        </authorList>
    </citation>
    <scope>NUCLEOTIDE SEQUENCE [LARGE SCALE GENOMIC DNA]</scope>
    <source>
        <strain evidence="2 3">CBS 675.73</strain>
    </source>
</reference>
<comment type="caution">
    <text evidence="2">The sequence shown here is derived from an EMBL/GenBank/DDBJ whole genome shotgun (WGS) entry which is preliminary data.</text>
</comment>
<dbReference type="Proteomes" id="UP000320333">
    <property type="component" value="Unassembled WGS sequence"/>
</dbReference>
<evidence type="ECO:0000256" key="1">
    <source>
        <dbReference type="SAM" id="Phobius"/>
    </source>
</evidence>
<keyword evidence="1" id="KW-0472">Membrane</keyword>
<proteinExistence type="predicted"/>
<accession>A0A507FVX3</accession>
<organism evidence="2 3">
    <name type="scientific">Chytriomyces confervae</name>
    <dbReference type="NCBI Taxonomy" id="246404"/>
    <lineage>
        <taxon>Eukaryota</taxon>
        <taxon>Fungi</taxon>
        <taxon>Fungi incertae sedis</taxon>
        <taxon>Chytridiomycota</taxon>
        <taxon>Chytridiomycota incertae sedis</taxon>
        <taxon>Chytridiomycetes</taxon>
        <taxon>Chytridiales</taxon>
        <taxon>Chytriomycetaceae</taxon>
        <taxon>Chytriomyces</taxon>
    </lineage>
</organism>
<keyword evidence="3" id="KW-1185">Reference proteome</keyword>
<evidence type="ECO:0000313" key="3">
    <source>
        <dbReference type="Proteomes" id="UP000320333"/>
    </source>
</evidence>
<name>A0A507FVX3_9FUNG</name>
<dbReference type="EMBL" id="QEAP01000002">
    <property type="protein sequence ID" value="TPX78617.1"/>
    <property type="molecule type" value="Genomic_DNA"/>
</dbReference>
<keyword evidence="1" id="KW-0812">Transmembrane</keyword>
<feature type="transmembrane region" description="Helical" evidence="1">
    <location>
        <begin position="36"/>
        <end position="60"/>
    </location>
</feature>
<keyword evidence="1" id="KW-1133">Transmembrane helix</keyword>
<dbReference type="OrthoDB" id="301434at2759"/>